<dbReference type="Proteomes" id="UP000193558">
    <property type="component" value="Unassembled WGS sequence"/>
</dbReference>
<dbReference type="InterPro" id="IPR036390">
    <property type="entry name" value="WH_DNA-bd_sf"/>
</dbReference>
<evidence type="ECO:0000259" key="1">
    <source>
        <dbReference type="PROSITE" id="PS50987"/>
    </source>
</evidence>
<evidence type="ECO:0000313" key="3">
    <source>
        <dbReference type="Proteomes" id="UP000193558"/>
    </source>
</evidence>
<gene>
    <name evidence="2" type="ORF">HA51_07535</name>
</gene>
<dbReference type="InterPro" id="IPR011991">
    <property type="entry name" value="ArsR-like_HTH"/>
</dbReference>
<protein>
    <submittedName>
        <fullName evidence="2">Transcriptional regulator</fullName>
    </submittedName>
</protein>
<dbReference type="InterPro" id="IPR036388">
    <property type="entry name" value="WH-like_DNA-bd_sf"/>
</dbReference>
<evidence type="ECO:0000313" key="2">
    <source>
        <dbReference type="EMBL" id="ORM70162.1"/>
    </source>
</evidence>
<dbReference type="PRINTS" id="PR00778">
    <property type="entry name" value="HTHARSR"/>
</dbReference>
<accession>A0A1X1D0C8</accession>
<dbReference type="RefSeq" id="WP_084933944.1">
    <property type="nucleotide sequence ID" value="NZ_MLFR01000005.1"/>
</dbReference>
<comment type="caution">
    <text evidence="2">The sequence shown here is derived from an EMBL/GenBank/DDBJ whole genome shotgun (WGS) entry which is preliminary data.</text>
</comment>
<reference evidence="2 3" key="1">
    <citation type="journal article" date="2017" name="Antonie Van Leeuwenhoek">
        <title>Phylogenomic resolution of the bacterial genus Pantoea and its relationship with Erwinia and Tatumella.</title>
        <authorList>
            <person name="Palmer M."/>
            <person name="Steenkamp E.T."/>
            <person name="Coetzee M.P."/>
            <person name="Chan W.Y."/>
            <person name="van Zyl E."/>
            <person name="De Maayer P."/>
            <person name="Coutinho T.A."/>
            <person name="Blom J."/>
            <person name="Smits T.H."/>
            <person name="Duffy B."/>
            <person name="Venter S.N."/>
        </authorList>
    </citation>
    <scope>NUCLEOTIDE SEQUENCE [LARGE SCALE GENOMIC DNA]</scope>
    <source>
        <strain evidence="2 3">LMG 26275</strain>
    </source>
</reference>
<sequence>MLENHPQRAEIRLENVLAALGNPMRMSVVSILADGSEHTCGSLLKGVSKSTLTHHWRVLRDSGVIWQKPSGRENLLSLRRDDLNARFPGLLEAFLTATTQDGLTRGTVKDFHSAAS</sequence>
<dbReference type="SUPFAM" id="SSF46785">
    <property type="entry name" value="Winged helix' DNA-binding domain"/>
    <property type="match status" value="1"/>
</dbReference>
<dbReference type="PROSITE" id="PS50987">
    <property type="entry name" value="HTH_ARSR_2"/>
    <property type="match status" value="1"/>
</dbReference>
<dbReference type="Gene3D" id="1.10.10.10">
    <property type="entry name" value="Winged helix-like DNA-binding domain superfamily/Winged helix DNA-binding domain"/>
    <property type="match status" value="1"/>
</dbReference>
<dbReference type="CDD" id="cd00090">
    <property type="entry name" value="HTH_ARSR"/>
    <property type="match status" value="1"/>
</dbReference>
<dbReference type="AlphaFoldDB" id="A0A1X1D0C8"/>
<feature type="domain" description="HTH arsR-type" evidence="1">
    <location>
        <begin position="5"/>
        <end position="98"/>
    </location>
</feature>
<dbReference type="InterPro" id="IPR001845">
    <property type="entry name" value="HTH_ArsR_DNA-bd_dom"/>
</dbReference>
<dbReference type="OrthoDB" id="8565358at2"/>
<dbReference type="GO" id="GO:0003700">
    <property type="term" value="F:DNA-binding transcription factor activity"/>
    <property type="evidence" value="ECO:0007669"/>
    <property type="project" value="InterPro"/>
</dbReference>
<dbReference type="EMBL" id="MLFR01000005">
    <property type="protein sequence ID" value="ORM70162.1"/>
    <property type="molecule type" value="Genomic_DNA"/>
</dbReference>
<dbReference type="Pfam" id="PF12840">
    <property type="entry name" value="HTH_20"/>
    <property type="match status" value="1"/>
</dbReference>
<proteinExistence type="predicted"/>
<organism evidence="2 3">
    <name type="scientific">Pantoea rwandensis</name>
    <dbReference type="NCBI Taxonomy" id="1076550"/>
    <lineage>
        <taxon>Bacteria</taxon>
        <taxon>Pseudomonadati</taxon>
        <taxon>Pseudomonadota</taxon>
        <taxon>Gammaproteobacteria</taxon>
        <taxon>Enterobacterales</taxon>
        <taxon>Erwiniaceae</taxon>
        <taxon>Pantoea</taxon>
    </lineage>
</organism>
<dbReference type="SMART" id="SM00418">
    <property type="entry name" value="HTH_ARSR"/>
    <property type="match status" value="1"/>
</dbReference>
<name>A0A1X1D0C8_9GAMM</name>